<dbReference type="SUPFAM" id="SSF109604">
    <property type="entry name" value="HD-domain/PDEase-like"/>
    <property type="match status" value="1"/>
</dbReference>
<comment type="caution">
    <text evidence="10">The sequence shown here is derived from an EMBL/GenBank/DDBJ whole genome shotgun (WGS) entry which is preliminary data.</text>
</comment>
<keyword evidence="8" id="KW-0051">Antiviral defense</keyword>
<dbReference type="InterPro" id="IPR006483">
    <property type="entry name" value="CRISPR-assoc_Cas3_HD"/>
</dbReference>
<dbReference type="InterPro" id="IPR027417">
    <property type="entry name" value="P-loop_NTPase"/>
</dbReference>
<dbReference type="InterPro" id="IPR038257">
    <property type="entry name" value="CRISPR-assoc_Cas3_HD_sf"/>
</dbReference>
<dbReference type="STRING" id="469381.Dpep_1070"/>
<keyword evidence="4" id="KW-0547">Nucleotide-binding</keyword>
<dbReference type="SUPFAM" id="SSF52540">
    <property type="entry name" value="P-loop containing nucleoside triphosphate hydrolases"/>
    <property type="match status" value="1"/>
</dbReference>
<dbReference type="GO" id="GO:0046872">
    <property type="term" value="F:metal ion binding"/>
    <property type="evidence" value="ECO:0007669"/>
    <property type="project" value="UniProtKB-KW"/>
</dbReference>
<keyword evidence="6" id="KW-0347">Helicase</keyword>
<comment type="similarity">
    <text evidence="1">In the N-terminal section; belongs to the CRISPR-associated nuclease Cas3-HD family.</text>
</comment>
<dbReference type="Proteomes" id="UP000006427">
    <property type="component" value="Unassembled WGS sequence"/>
</dbReference>
<evidence type="ECO:0000256" key="5">
    <source>
        <dbReference type="ARBA" id="ARBA00022801"/>
    </source>
</evidence>
<keyword evidence="3" id="KW-0479">Metal-binding</keyword>
<dbReference type="GO" id="GO:0004386">
    <property type="term" value="F:helicase activity"/>
    <property type="evidence" value="ECO:0007669"/>
    <property type="project" value="UniProtKB-KW"/>
</dbReference>
<dbReference type="CDD" id="cd09641">
    <property type="entry name" value="Cas3''_I"/>
    <property type="match status" value="1"/>
</dbReference>
<dbReference type="Gene3D" id="1.10.3210.30">
    <property type="match status" value="1"/>
</dbReference>
<keyword evidence="11" id="KW-1185">Reference proteome</keyword>
<evidence type="ECO:0000256" key="8">
    <source>
        <dbReference type="ARBA" id="ARBA00023118"/>
    </source>
</evidence>
<proteinExistence type="inferred from homology"/>
<evidence type="ECO:0000256" key="3">
    <source>
        <dbReference type="ARBA" id="ARBA00022723"/>
    </source>
</evidence>
<protein>
    <submittedName>
        <fullName evidence="10">CRISPR-associated HD domain protein</fullName>
    </submittedName>
</protein>
<dbReference type="eggNOG" id="COG1203">
    <property type="taxonomic scope" value="Bacteria"/>
</dbReference>
<evidence type="ECO:0000313" key="10">
    <source>
        <dbReference type="EMBL" id="EFC91096.1"/>
    </source>
</evidence>
<sequence length="859" mass="96920">MSMVLKDRLVRYLAHVRGGDGWEQPLMDHLRNVGRLSESFAGKIGLGDAGKMIGLLHDLGKYSSSFQNYLLSSSGKINPDSEEYMDPFSKKGKIDHSTAGAKFIWEKLRGVGKCGQGEVCAQIMALCIASHHSGMIDCLSKDDKLVFWDRMDKPDEGTRYSECLSAMENDLKTLLNESLDDSKVNSMVNSFFSYLNKTARFSTGEKYGFSTIGAFNLGMTARFLLSCLVDADRIDSAEFEDPSRKKERLRRRDFDWQTGIDRLERVLDSYKQDSQVNEIRRRISDECLKRADDPQGIYTLSVPTGGGKTLLSLRYAMRHALHHDLHRIIYVVPFTSIIEQNAQEVRSILEGEGDAFPWVLEHHSNIEPERQTWSYKLAAENWDCPVVFTTMVQFLETLFRGGNSRVRRMHMLAKSILVFDEIQSLPIKCTHLFCNALNFLVEQAGSTAVLCTATQPTLDRLSSLGNPGLAEKGELHMAENSELVSDKTSLFDDLRRVSIRNLSRPGGWSKEEIGDLALKRLEDFGNCLVVVNTKTWAKRLFEYCSSETEAEVTFHLSTGQCPAHRKECLSVIRKRLIEGKRVLCISTQLIEAGVDVDFGAVIRFIAGLDSIAQAAGRCNRHGELRDFEGVPMMGDVSIVNPSEEKISTLKDILIGQEKTKRILSEYKEEHKHELKTCEATDYSGLLDPITLYRYFDYFFFERTDEMGYNFSGKGGRDDNLLNLLSLNDRSGLAEFNVNRKNTGKAPLLLQSFKYAGEIFRAIDAPTNSVICPYGEGEKLISKLCSLSIGFEFEEYGALLRRAQQYSVNVFPNVWKRLCNAGAVHEIQEGEGVFYLDKTFYNSDFGLCLEQDAPMEPLIS</sequence>
<dbReference type="SMART" id="SM00487">
    <property type="entry name" value="DEXDc"/>
    <property type="match status" value="1"/>
</dbReference>
<dbReference type="Pfam" id="PF18019">
    <property type="entry name" value="Cas3_HD"/>
    <property type="match status" value="1"/>
</dbReference>
<dbReference type="InterPro" id="IPR014001">
    <property type="entry name" value="Helicase_ATP-bd"/>
</dbReference>
<dbReference type="InterPro" id="IPR011545">
    <property type="entry name" value="DEAD/DEAH_box_helicase_dom"/>
</dbReference>
<dbReference type="Pfam" id="PF22590">
    <property type="entry name" value="Cas3-like_C_2"/>
    <property type="match status" value="1"/>
</dbReference>
<dbReference type="PaxDb" id="469381-Dpep_1070"/>
<dbReference type="NCBIfam" id="TIGR01596">
    <property type="entry name" value="cas3_HD"/>
    <property type="match status" value="1"/>
</dbReference>
<evidence type="ECO:0000256" key="6">
    <source>
        <dbReference type="ARBA" id="ARBA00022806"/>
    </source>
</evidence>
<dbReference type="Pfam" id="PF00270">
    <property type="entry name" value="DEAD"/>
    <property type="match status" value="1"/>
</dbReference>
<dbReference type="Gene3D" id="3.40.50.300">
    <property type="entry name" value="P-loop containing nucleotide triphosphate hydrolases"/>
    <property type="match status" value="2"/>
</dbReference>
<evidence type="ECO:0000313" key="11">
    <source>
        <dbReference type="Proteomes" id="UP000006427"/>
    </source>
</evidence>
<gene>
    <name evidence="10" type="ORF">Dpep_1070</name>
</gene>
<dbReference type="AlphaFoldDB" id="D2Z6J9"/>
<evidence type="ECO:0000256" key="7">
    <source>
        <dbReference type="ARBA" id="ARBA00022840"/>
    </source>
</evidence>
<dbReference type="GO" id="GO:0051607">
    <property type="term" value="P:defense response to virus"/>
    <property type="evidence" value="ECO:0007669"/>
    <property type="project" value="UniProtKB-KW"/>
</dbReference>
<dbReference type="GO" id="GO:0005524">
    <property type="term" value="F:ATP binding"/>
    <property type="evidence" value="ECO:0007669"/>
    <property type="project" value="UniProtKB-KW"/>
</dbReference>
<evidence type="ECO:0000256" key="4">
    <source>
        <dbReference type="ARBA" id="ARBA00022741"/>
    </source>
</evidence>
<evidence type="ECO:0000259" key="9">
    <source>
        <dbReference type="PROSITE" id="PS51643"/>
    </source>
</evidence>
<dbReference type="GO" id="GO:0003676">
    <property type="term" value="F:nucleic acid binding"/>
    <property type="evidence" value="ECO:0007669"/>
    <property type="project" value="InterPro"/>
</dbReference>
<name>D2Z6J9_9BACT</name>
<dbReference type="GO" id="GO:0016787">
    <property type="term" value="F:hydrolase activity"/>
    <property type="evidence" value="ECO:0007669"/>
    <property type="project" value="UniProtKB-KW"/>
</dbReference>
<keyword evidence="5" id="KW-0378">Hydrolase</keyword>
<dbReference type="PROSITE" id="PS51643">
    <property type="entry name" value="HD_CAS3"/>
    <property type="match status" value="1"/>
</dbReference>
<dbReference type="EMBL" id="ABTR02000001">
    <property type="protein sequence ID" value="EFC91096.1"/>
    <property type="molecule type" value="Genomic_DNA"/>
</dbReference>
<comment type="similarity">
    <text evidence="2">In the central section; belongs to the CRISPR-associated helicase Cas3 family.</text>
</comment>
<evidence type="ECO:0000256" key="2">
    <source>
        <dbReference type="ARBA" id="ARBA00009046"/>
    </source>
</evidence>
<organism evidence="10 11">
    <name type="scientific">Dethiosulfovibrio peptidovorans DSM 11002</name>
    <dbReference type="NCBI Taxonomy" id="469381"/>
    <lineage>
        <taxon>Bacteria</taxon>
        <taxon>Thermotogati</taxon>
        <taxon>Synergistota</taxon>
        <taxon>Synergistia</taxon>
        <taxon>Synergistales</taxon>
        <taxon>Dethiosulfovibrionaceae</taxon>
        <taxon>Dethiosulfovibrio</taxon>
    </lineage>
</organism>
<keyword evidence="7" id="KW-0067">ATP-binding</keyword>
<dbReference type="InterPro" id="IPR054712">
    <property type="entry name" value="Cas3-like_dom"/>
</dbReference>
<feature type="domain" description="HD Cas3-type" evidence="9">
    <location>
        <begin position="19"/>
        <end position="234"/>
    </location>
</feature>
<evidence type="ECO:0000256" key="1">
    <source>
        <dbReference type="ARBA" id="ARBA00006847"/>
    </source>
</evidence>
<accession>D2Z6J9</accession>
<reference evidence="10 11" key="1">
    <citation type="journal article" date="2010" name="Stand. Genomic Sci.">
        <title>Permanent draft genome sequence of Dethiosulfovibrio peptidovorans type strain (SEBR 4207).</title>
        <authorList>
            <person name="Labutti K."/>
            <person name="Mayilraj S."/>
            <person name="Clum A."/>
            <person name="Lucas S."/>
            <person name="Glavina Del Rio T."/>
            <person name="Nolan M."/>
            <person name="Tice H."/>
            <person name="Cheng J.F."/>
            <person name="Pitluck S."/>
            <person name="Liolios K."/>
            <person name="Ivanova N."/>
            <person name="Mavromatis K."/>
            <person name="Mikhailova N."/>
            <person name="Pati A."/>
            <person name="Goodwin L."/>
            <person name="Chen A."/>
            <person name="Palaniappan K."/>
            <person name="Land M."/>
            <person name="Hauser L."/>
            <person name="Chang Y.J."/>
            <person name="Jeffries C.D."/>
            <person name="Rohde M."/>
            <person name="Spring S."/>
            <person name="Goker M."/>
            <person name="Woyke T."/>
            <person name="Bristow J."/>
            <person name="Eisen J.A."/>
            <person name="Markowitz V."/>
            <person name="Hugenholtz P."/>
            <person name="Kyrpides N.C."/>
            <person name="Klenk H.P."/>
            <person name="Lapidus A."/>
        </authorList>
    </citation>
    <scope>NUCLEOTIDE SEQUENCE [LARGE SCALE GENOMIC DNA]</scope>
    <source>
        <strain evidence="10 11">DSM 11002</strain>
    </source>
</reference>
<dbReference type="CDD" id="cd17930">
    <property type="entry name" value="DEXHc_cas3"/>
    <property type="match status" value="1"/>
</dbReference>